<keyword evidence="2" id="KW-0223">Dioxygenase</keyword>
<dbReference type="AlphaFoldDB" id="A0A8G2EY90"/>
<dbReference type="GO" id="GO:0005506">
    <property type="term" value="F:iron ion binding"/>
    <property type="evidence" value="ECO:0007669"/>
    <property type="project" value="UniProtKB-ARBA"/>
</dbReference>
<organism evidence="2 3">
    <name type="scientific">Thalassobaculum litoreum DSM 18839</name>
    <dbReference type="NCBI Taxonomy" id="1123362"/>
    <lineage>
        <taxon>Bacteria</taxon>
        <taxon>Pseudomonadati</taxon>
        <taxon>Pseudomonadota</taxon>
        <taxon>Alphaproteobacteria</taxon>
        <taxon>Rhodospirillales</taxon>
        <taxon>Thalassobaculaceae</taxon>
        <taxon>Thalassobaculum</taxon>
    </lineage>
</organism>
<dbReference type="GO" id="GO:0016706">
    <property type="term" value="F:2-oxoglutarate-dependent dioxygenase activity"/>
    <property type="evidence" value="ECO:0007669"/>
    <property type="project" value="UniProtKB-ARBA"/>
</dbReference>
<sequence length="267" mass="29273">MSPPPAIARRTDPSEALEPLVRDGAVSLDGLIDDRMVETLRRGLGRAVDLSAATMRAKGMATSGSGIAHHVLGADSGFEDFLEALPAAGLIETFLGGSFILNSFGGLMNRPTAGGEYLHRWHRDLRAFSPGDDLRLMINMLITLDPFTAENGGTLLDLGSHRVVDRVAGEQRVATYEAPVGSLLLFDSRLLHAAGANRSDSIRRALTLTFTPPFFKPQIDHVKQLGTARVAAASEVLKRRLGWYARVPESLDDWYNPPEHRFYREDR</sequence>
<gene>
    <name evidence="2" type="ORF">SAMN05660686_01576</name>
</gene>
<name>A0A8G2EY90_9PROT</name>
<evidence type="ECO:0000313" key="3">
    <source>
        <dbReference type="Proteomes" id="UP000198615"/>
    </source>
</evidence>
<evidence type="ECO:0000313" key="2">
    <source>
        <dbReference type="EMBL" id="SDF53566.1"/>
    </source>
</evidence>
<dbReference type="InterPro" id="IPR008775">
    <property type="entry name" value="Phytyl_CoA_dOase-like"/>
</dbReference>
<reference evidence="2 3" key="1">
    <citation type="submission" date="2016-10" db="EMBL/GenBank/DDBJ databases">
        <authorList>
            <person name="Varghese N."/>
            <person name="Submissions S."/>
        </authorList>
    </citation>
    <scope>NUCLEOTIDE SEQUENCE [LARGE SCALE GENOMIC DNA]</scope>
    <source>
        <strain evidence="2 3">DSM 18839</strain>
    </source>
</reference>
<keyword evidence="2" id="KW-0560">Oxidoreductase</keyword>
<dbReference type="PANTHER" id="PTHR20883:SF48">
    <property type="entry name" value="ECTOINE DIOXYGENASE"/>
    <property type="match status" value="1"/>
</dbReference>
<comment type="caution">
    <text evidence="2">The sequence shown here is derived from an EMBL/GenBank/DDBJ whole genome shotgun (WGS) entry which is preliminary data.</text>
</comment>
<dbReference type="Gene3D" id="2.60.120.620">
    <property type="entry name" value="q2cbj1_9rhob like domain"/>
    <property type="match status" value="1"/>
</dbReference>
<evidence type="ECO:0000256" key="1">
    <source>
        <dbReference type="ARBA" id="ARBA00001954"/>
    </source>
</evidence>
<dbReference type="RefSeq" id="WP_175474147.1">
    <property type="nucleotide sequence ID" value="NZ_FNBW01000004.1"/>
</dbReference>
<dbReference type="Proteomes" id="UP000198615">
    <property type="component" value="Unassembled WGS sequence"/>
</dbReference>
<dbReference type="SUPFAM" id="SSF51197">
    <property type="entry name" value="Clavaminate synthase-like"/>
    <property type="match status" value="1"/>
</dbReference>
<comment type="cofactor">
    <cofactor evidence="1">
        <name>Fe(2+)</name>
        <dbReference type="ChEBI" id="CHEBI:29033"/>
    </cofactor>
</comment>
<protein>
    <submittedName>
        <fullName evidence="2">Ectoine hydroxylase-related dioxygenase, phytanoyl-CoA dioxygenase (PhyH) family</fullName>
    </submittedName>
</protein>
<keyword evidence="3" id="KW-1185">Reference proteome</keyword>
<dbReference type="PANTHER" id="PTHR20883">
    <property type="entry name" value="PHYTANOYL-COA DIOXYGENASE DOMAIN CONTAINING 1"/>
    <property type="match status" value="1"/>
</dbReference>
<proteinExistence type="predicted"/>
<dbReference type="EMBL" id="FNBW01000004">
    <property type="protein sequence ID" value="SDF53566.1"/>
    <property type="molecule type" value="Genomic_DNA"/>
</dbReference>
<dbReference type="Pfam" id="PF05721">
    <property type="entry name" value="PhyH"/>
    <property type="match status" value="1"/>
</dbReference>
<accession>A0A8G2EY90</accession>